<dbReference type="EMBL" id="BAABHK010000041">
    <property type="protein sequence ID" value="GAA4640834.1"/>
    <property type="molecule type" value="Genomic_DNA"/>
</dbReference>
<accession>A0ABP8UY07</accession>
<evidence type="ECO:0000313" key="2">
    <source>
        <dbReference type="Proteomes" id="UP001501442"/>
    </source>
</evidence>
<organism evidence="1 2">
    <name type="scientific">Actinoallomurus vinaceus</name>
    <dbReference type="NCBI Taxonomy" id="1080074"/>
    <lineage>
        <taxon>Bacteria</taxon>
        <taxon>Bacillati</taxon>
        <taxon>Actinomycetota</taxon>
        <taxon>Actinomycetes</taxon>
        <taxon>Streptosporangiales</taxon>
        <taxon>Thermomonosporaceae</taxon>
        <taxon>Actinoallomurus</taxon>
    </lineage>
</organism>
<keyword evidence="2" id="KW-1185">Reference proteome</keyword>
<proteinExistence type="predicted"/>
<sequence>MRAVLRTSLEELMAACSGRVEQPKDMRRTLDEVSTTATPRDGLAKIIMMPFMRERWTAAPKGCAA</sequence>
<dbReference type="RefSeq" id="WP_345444706.1">
    <property type="nucleotide sequence ID" value="NZ_BAABHK010000041.1"/>
</dbReference>
<reference evidence="2" key="1">
    <citation type="journal article" date="2019" name="Int. J. Syst. Evol. Microbiol.">
        <title>The Global Catalogue of Microorganisms (GCM) 10K type strain sequencing project: providing services to taxonomists for standard genome sequencing and annotation.</title>
        <authorList>
            <consortium name="The Broad Institute Genomics Platform"/>
            <consortium name="The Broad Institute Genome Sequencing Center for Infectious Disease"/>
            <person name="Wu L."/>
            <person name="Ma J."/>
        </authorList>
    </citation>
    <scope>NUCLEOTIDE SEQUENCE [LARGE SCALE GENOMIC DNA]</scope>
    <source>
        <strain evidence="2">JCM 17939</strain>
    </source>
</reference>
<gene>
    <name evidence="1" type="ORF">GCM10023196_107740</name>
</gene>
<protein>
    <submittedName>
        <fullName evidence="1">Uncharacterized protein</fullName>
    </submittedName>
</protein>
<name>A0ABP8UY07_9ACTN</name>
<evidence type="ECO:0000313" key="1">
    <source>
        <dbReference type="EMBL" id="GAA4640834.1"/>
    </source>
</evidence>
<dbReference type="Proteomes" id="UP001501442">
    <property type="component" value="Unassembled WGS sequence"/>
</dbReference>
<comment type="caution">
    <text evidence="1">The sequence shown here is derived from an EMBL/GenBank/DDBJ whole genome shotgun (WGS) entry which is preliminary data.</text>
</comment>